<name>A0A1H7Z457_9FIRM</name>
<feature type="transmembrane region" description="Helical" evidence="1">
    <location>
        <begin position="113"/>
        <end position="130"/>
    </location>
</feature>
<dbReference type="AlphaFoldDB" id="A0A1H7Z457"/>
<feature type="transmembrane region" description="Helical" evidence="1">
    <location>
        <begin position="31"/>
        <end position="51"/>
    </location>
</feature>
<sequence length="201" mass="22544">MNRKIGMVSSIINLVSVLLFALCMLTKFDFGSYLICMFIAFSFVPMISAFCNECDVARKTAGYSAMIFAGVYAVIILIVYFAQVTAVRLDGLNQQAMQIIDYSKFGLFFSYDLLGYGIMALSTFFAGLTIQPQNNSDKVLKWLLVVHGIFFVSCLIMPMLGLFSAEMQGSEWIGILVLEFWCIYFTPIGFLSYLHFKSTPA</sequence>
<feature type="transmembrane region" description="Helical" evidence="1">
    <location>
        <begin position="7"/>
        <end position="25"/>
    </location>
</feature>
<organism evidence="2 3">
    <name type="scientific">Hydrogenoanaerobacterium saccharovorans</name>
    <dbReference type="NCBI Taxonomy" id="474960"/>
    <lineage>
        <taxon>Bacteria</taxon>
        <taxon>Bacillati</taxon>
        <taxon>Bacillota</taxon>
        <taxon>Clostridia</taxon>
        <taxon>Eubacteriales</taxon>
        <taxon>Oscillospiraceae</taxon>
        <taxon>Hydrogenoanaerobacterium</taxon>
    </lineage>
</organism>
<evidence type="ECO:0000256" key="1">
    <source>
        <dbReference type="SAM" id="Phobius"/>
    </source>
</evidence>
<dbReference type="Proteomes" id="UP000199158">
    <property type="component" value="Unassembled WGS sequence"/>
</dbReference>
<feature type="transmembrane region" description="Helical" evidence="1">
    <location>
        <begin position="63"/>
        <end position="82"/>
    </location>
</feature>
<dbReference type="RefSeq" id="WP_162840764.1">
    <property type="nucleotide sequence ID" value="NZ_FOCG01000001.1"/>
</dbReference>
<feature type="transmembrane region" description="Helical" evidence="1">
    <location>
        <begin position="142"/>
        <end position="160"/>
    </location>
</feature>
<proteinExistence type="predicted"/>
<keyword evidence="1" id="KW-0812">Transmembrane</keyword>
<accession>A0A1H7Z457</accession>
<keyword evidence="3" id="KW-1185">Reference proteome</keyword>
<protein>
    <submittedName>
        <fullName evidence="2">Uncharacterized protein</fullName>
    </submittedName>
</protein>
<evidence type="ECO:0000313" key="3">
    <source>
        <dbReference type="Proteomes" id="UP000199158"/>
    </source>
</evidence>
<gene>
    <name evidence="2" type="ORF">SAMN05216180_0426</name>
</gene>
<evidence type="ECO:0000313" key="2">
    <source>
        <dbReference type="EMBL" id="SEM53106.1"/>
    </source>
</evidence>
<keyword evidence="1" id="KW-1133">Transmembrane helix</keyword>
<feature type="transmembrane region" description="Helical" evidence="1">
    <location>
        <begin position="172"/>
        <end position="196"/>
    </location>
</feature>
<keyword evidence="1" id="KW-0472">Membrane</keyword>
<dbReference type="EMBL" id="FOCG01000001">
    <property type="protein sequence ID" value="SEM53106.1"/>
    <property type="molecule type" value="Genomic_DNA"/>
</dbReference>
<reference evidence="2 3" key="1">
    <citation type="submission" date="2016-10" db="EMBL/GenBank/DDBJ databases">
        <authorList>
            <person name="de Groot N.N."/>
        </authorList>
    </citation>
    <scope>NUCLEOTIDE SEQUENCE [LARGE SCALE GENOMIC DNA]</scope>
    <source>
        <strain evidence="2 3">CGMCC 1.5070</strain>
    </source>
</reference>